<sequence length="618" mass="72276">MIFKHWFPTLLFFLHGLTYSQSPENVDLEKYLKQIEFLIDKNSSNEQVGFHEHELLDKRLNSDDIDKINVCLELYTNYIYKSTVLAKKYNDEATILAEKLNFNKGILQANFNQAYIYFIQGEFSEASKLLKSLQVNPNLNQLPEIHADCEILESYIFTERGEYDLALQNALDILEIGEDSKNGYIQMRAFSAISHVYLRLGEYKKAMENCLKGLDFILKLEKTQFLLPKIDELARMTHKLKGSREAAKLYDFYLRMEEKSPHAGSYINSIVYMNIANIYVEELKFEKAWVFLTKAMDIIDTNNYRFRKPRAYALMAELQLKTLDTIAAIDSYNKGLWSAEDINANDMVKDISNTLSTLFNLRKDSIKSTLFAKLYTKVSDSLFTMEASQRIKILESRRKINEISKEKEILEIKTKSQEDRYQFAILVLALTFISGTIATFSYFKVKKKNRLLFYRTKELTQEKRNHKKQTLPPSEEYSKAVDLDKRMKKKYIDDDLRDIIMTKLKRLEKANFFLNSNCSLSNLADELQTNQKYLSLVINHEKQSNFNTYINGLRIDYLLNRLLEDEEFRNSKLSYISTESGFNNPNTFYAAFKKRQGILPSYFIKQLNEEGKGEIMST</sequence>
<accession>A0A831VNY3</accession>
<evidence type="ECO:0000256" key="1">
    <source>
        <dbReference type="SAM" id="Coils"/>
    </source>
</evidence>
<dbReference type="SMART" id="SM00342">
    <property type="entry name" value="HTH_ARAC"/>
    <property type="match status" value="1"/>
</dbReference>
<feature type="domain" description="HTH araC/xylS-type" evidence="3">
    <location>
        <begin position="494"/>
        <end position="606"/>
    </location>
</feature>
<comment type="caution">
    <text evidence="4">The sequence shown here is derived from an EMBL/GenBank/DDBJ whole genome shotgun (WGS) entry which is preliminary data.</text>
</comment>
<dbReference type="Proteomes" id="UP000886191">
    <property type="component" value="Unassembled WGS sequence"/>
</dbReference>
<dbReference type="SMART" id="SM00028">
    <property type="entry name" value="TPR"/>
    <property type="match status" value="4"/>
</dbReference>
<dbReference type="InterPro" id="IPR018060">
    <property type="entry name" value="HTH_AraC"/>
</dbReference>
<dbReference type="Pfam" id="PF12833">
    <property type="entry name" value="HTH_18"/>
    <property type="match status" value="1"/>
</dbReference>
<keyword evidence="2" id="KW-1133">Transmembrane helix</keyword>
<evidence type="ECO:0000313" key="4">
    <source>
        <dbReference type="EMBL" id="HEA22245.1"/>
    </source>
</evidence>
<gene>
    <name evidence="4" type="ORF">ENH87_15185</name>
</gene>
<dbReference type="GO" id="GO:0043565">
    <property type="term" value="F:sequence-specific DNA binding"/>
    <property type="evidence" value="ECO:0007669"/>
    <property type="project" value="InterPro"/>
</dbReference>
<dbReference type="InterPro" id="IPR019734">
    <property type="entry name" value="TPR_rpt"/>
</dbReference>
<dbReference type="GO" id="GO:0003700">
    <property type="term" value="F:DNA-binding transcription factor activity"/>
    <property type="evidence" value="ECO:0007669"/>
    <property type="project" value="InterPro"/>
</dbReference>
<evidence type="ECO:0000256" key="2">
    <source>
        <dbReference type="SAM" id="Phobius"/>
    </source>
</evidence>
<dbReference type="Gene3D" id="1.10.10.60">
    <property type="entry name" value="Homeodomain-like"/>
    <property type="match status" value="2"/>
</dbReference>
<organism evidence="4">
    <name type="scientific">Pricia antarctica</name>
    <dbReference type="NCBI Taxonomy" id="641691"/>
    <lineage>
        <taxon>Bacteria</taxon>
        <taxon>Pseudomonadati</taxon>
        <taxon>Bacteroidota</taxon>
        <taxon>Flavobacteriia</taxon>
        <taxon>Flavobacteriales</taxon>
        <taxon>Flavobacteriaceae</taxon>
        <taxon>Pricia</taxon>
    </lineage>
</organism>
<feature type="coiled-coil region" evidence="1">
    <location>
        <begin position="393"/>
        <end position="420"/>
    </location>
</feature>
<proteinExistence type="predicted"/>
<dbReference type="SUPFAM" id="SSF48452">
    <property type="entry name" value="TPR-like"/>
    <property type="match status" value="1"/>
</dbReference>
<evidence type="ECO:0000259" key="3">
    <source>
        <dbReference type="PROSITE" id="PS01124"/>
    </source>
</evidence>
<keyword evidence="2" id="KW-0812">Transmembrane</keyword>
<reference evidence="4" key="1">
    <citation type="journal article" date="2020" name="mSystems">
        <title>Genome- and Community-Level Interaction Insights into Carbon Utilization and Element Cycling Functions of Hydrothermarchaeota in Hydrothermal Sediment.</title>
        <authorList>
            <person name="Zhou Z."/>
            <person name="Liu Y."/>
            <person name="Xu W."/>
            <person name="Pan J."/>
            <person name="Luo Z.H."/>
            <person name="Li M."/>
        </authorList>
    </citation>
    <scope>NUCLEOTIDE SEQUENCE [LARGE SCALE GENOMIC DNA]</scope>
    <source>
        <strain evidence="4">HyVt-345</strain>
    </source>
</reference>
<dbReference type="Pfam" id="PF13181">
    <property type="entry name" value="TPR_8"/>
    <property type="match status" value="1"/>
</dbReference>
<protein>
    <submittedName>
        <fullName evidence="4">Helix-turn-helix domain-containing protein</fullName>
    </submittedName>
</protein>
<keyword evidence="1" id="KW-0175">Coiled coil</keyword>
<dbReference type="PROSITE" id="PS01124">
    <property type="entry name" value="HTH_ARAC_FAMILY_2"/>
    <property type="match status" value="1"/>
</dbReference>
<dbReference type="EMBL" id="DRGL01000054">
    <property type="protein sequence ID" value="HEA22245.1"/>
    <property type="molecule type" value="Genomic_DNA"/>
</dbReference>
<feature type="transmembrane region" description="Helical" evidence="2">
    <location>
        <begin position="421"/>
        <end position="443"/>
    </location>
</feature>
<dbReference type="Gene3D" id="1.25.40.10">
    <property type="entry name" value="Tetratricopeptide repeat domain"/>
    <property type="match status" value="2"/>
</dbReference>
<dbReference type="InterPro" id="IPR011990">
    <property type="entry name" value="TPR-like_helical_dom_sf"/>
</dbReference>
<dbReference type="AlphaFoldDB" id="A0A831VNY3"/>
<name>A0A831VNY3_9FLAO</name>
<keyword evidence="2" id="KW-0472">Membrane</keyword>